<sequence>MGIIDSPAKAESMSAAIVRASHVALLVIQPSGADLWASGAAVKLIQAKREMGGNIDAAFLVNRTSGATKLSKLVKSGEWNTYEGIEKLETSIGNRAVFATAMTDGLSVLDYSDAKAKEEVQAVVQELKEAKWL</sequence>
<evidence type="ECO:0000313" key="2">
    <source>
        <dbReference type="Proteomes" id="UP001158297"/>
    </source>
</evidence>
<dbReference type="AlphaFoldDB" id="A0AA42I2J5"/>
<reference evidence="1" key="1">
    <citation type="submission" date="2022-09" db="EMBL/GenBank/DDBJ databases">
        <title>Intensive care unit water sources are persistently colonized with multi-drug resistant bacteria and are the site of extensive horizontal gene transfer of antibiotic resistance genes.</title>
        <authorList>
            <person name="Diorio-Toth L."/>
        </authorList>
    </citation>
    <scope>NUCLEOTIDE SEQUENCE</scope>
    <source>
        <strain evidence="1">GD04130</strain>
    </source>
</reference>
<dbReference type="Proteomes" id="UP001158297">
    <property type="component" value="Unassembled WGS sequence"/>
</dbReference>
<evidence type="ECO:0000313" key="1">
    <source>
        <dbReference type="EMBL" id="MDH0364815.1"/>
    </source>
</evidence>
<protein>
    <submittedName>
        <fullName evidence="1">Uncharacterized protein</fullName>
    </submittedName>
</protein>
<comment type="caution">
    <text evidence="1">The sequence shown here is derived from an EMBL/GenBank/DDBJ whole genome shotgun (WGS) entry which is preliminary data.</text>
</comment>
<dbReference type="Gene3D" id="3.40.50.300">
    <property type="entry name" value="P-loop containing nucleotide triphosphate hydrolases"/>
    <property type="match status" value="1"/>
</dbReference>
<name>A0AA42I2J5_9BURK</name>
<dbReference type="EMBL" id="JAODZU010000027">
    <property type="protein sequence ID" value="MDH0364815.1"/>
    <property type="molecule type" value="Genomic_DNA"/>
</dbReference>
<organism evidence="1 2">
    <name type="scientific">Comamonas aquatica</name>
    <dbReference type="NCBI Taxonomy" id="225991"/>
    <lineage>
        <taxon>Bacteria</taxon>
        <taxon>Pseudomonadati</taxon>
        <taxon>Pseudomonadota</taxon>
        <taxon>Betaproteobacteria</taxon>
        <taxon>Burkholderiales</taxon>
        <taxon>Comamonadaceae</taxon>
        <taxon>Comamonas</taxon>
    </lineage>
</organism>
<proteinExistence type="predicted"/>
<gene>
    <name evidence="1" type="ORF">N7330_17415</name>
</gene>
<accession>A0AA42I2J5</accession>
<dbReference type="InterPro" id="IPR027417">
    <property type="entry name" value="P-loop_NTPase"/>
</dbReference>
<dbReference type="SUPFAM" id="SSF52540">
    <property type="entry name" value="P-loop containing nucleoside triphosphate hydrolases"/>
    <property type="match status" value="1"/>
</dbReference>
<dbReference type="RefSeq" id="WP_279860606.1">
    <property type="nucleotide sequence ID" value="NZ_JAODZU010000027.1"/>
</dbReference>